<evidence type="ECO:0008006" key="3">
    <source>
        <dbReference type="Google" id="ProtNLM"/>
    </source>
</evidence>
<dbReference type="InterPro" id="IPR001387">
    <property type="entry name" value="Cro/C1-type_HTH"/>
</dbReference>
<dbReference type="AlphaFoldDB" id="A0A6N4SRF9"/>
<dbReference type="Gene3D" id="1.10.260.40">
    <property type="entry name" value="lambda repressor-like DNA-binding domains"/>
    <property type="match status" value="1"/>
</dbReference>
<organism evidence="1 2">
    <name type="scientific">Cytophaga hutchinsonii (strain ATCC 33406 / DSM 1761 / CIP 103989 / NBRC 15051 / NCIMB 9469 / D465)</name>
    <dbReference type="NCBI Taxonomy" id="269798"/>
    <lineage>
        <taxon>Bacteria</taxon>
        <taxon>Pseudomonadati</taxon>
        <taxon>Bacteroidota</taxon>
        <taxon>Cytophagia</taxon>
        <taxon>Cytophagales</taxon>
        <taxon>Cytophagaceae</taxon>
        <taxon>Cytophaga</taxon>
    </lineage>
</organism>
<dbReference type="GO" id="GO:0003677">
    <property type="term" value="F:DNA binding"/>
    <property type="evidence" value="ECO:0007669"/>
    <property type="project" value="InterPro"/>
</dbReference>
<dbReference type="RefSeq" id="WP_011585058.1">
    <property type="nucleotide sequence ID" value="NZ_FPJX01000010.1"/>
</dbReference>
<dbReference type="InterPro" id="IPR010982">
    <property type="entry name" value="Lambda_DNA-bd_dom_sf"/>
</dbReference>
<dbReference type="Proteomes" id="UP000001822">
    <property type="component" value="Chromosome"/>
</dbReference>
<dbReference type="KEGG" id="chu:CHU_1673"/>
<keyword evidence="2" id="KW-1185">Reference proteome</keyword>
<sequence length="151" mass="17176">MKNLTSIGERLRSFLEAERIRPNTLARQSGNSSTQIYNILNGRKYGTDKLLQIIEALPTMNIYWLLLGEGNMYITQGTATSAETENKGNSDEFLVLQKEIENLQAMVKLQEMTINAYKRSADLADTTLVDLKRIATFYKDRFEENNTTKSA</sequence>
<dbReference type="EMBL" id="CP000383">
    <property type="protein sequence ID" value="ABG58941.1"/>
    <property type="molecule type" value="Genomic_DNA"/>
</dbReference>
<dbReference type="SUPFAM" id="SSF47413">
    <property type="entry name" value="lambda repressor-like DNA-binding domains"/>
    <property type="match status" value="1"/>
</dbReference>
<evidence type="ECO:0000313" key="2">
    <source>
        <dbReference type="Proteomes" id="UP000001822"/>
    </source>
</evidence>
<protein>
    <recommendedName>
        <fullName evidence="3">HTH cro/C1-type domain-containing protein</fullName>
    </recommendedName>
</protein>
<accession>A0A6N4SRF9</accession>
<proteinExistence type="predicted"/>
<reference evidence="1 2" key="1">
    <citation type="journal article" date="2007" name="Appl. Environ. Microbiol.">
        <title>Genome sequence of the cellulolytic gliding bacterium Cytophaga hutchinsonii.</title>
        <authorList>
            <person name="Xie G."/>
            <person name="Bruce D.C."/>
            <person name="Challacombe J.F."/>
            <person name="Chertkov O."/>
            <person name="Detter J.C."/>
            <person name="Gilna P."/>
            <person name="Han C.S."/>
            <person name="Lucas S."/>
            <person name="Misra M."/>
            <person name="Myers G.L."/>
            <person name="Richardson P."/>
            <person name="Tapia R."/>
            <person name="Thayer N."/>
            <person name="Thompson L.S."/>
            <person name="Brettin T.S."/>
            <person name="Henrissat B."/>
            <person name="Wilson D.B."/>
            <person name="McBride M.J."/>
        </authorList>
    </citation>
    <scope>NUCLEOTIDE SEQUENCE [LARGE SCALE GENOMIC DNA]</scope>
    <source>
        <strain evidence="2">ATCC 33406 / DSM 1761 / CIP 103989 / NBRC 15051 / NCIMB 9469 / D465</strain>
    </source>
</reference>
<evidence type="ECO:0000313" key="1">
    <source>
        <dbReference type="EMBL" id="ABG58941.1"/>
    </source>
</evidence>
<dbReference type="CDD" id="cd00093">
    <property type="entry name" value="HTH_XRE"/>
    <property type="match status" value="1"/>
</dbReference>
<gene>
    <name evidence="1" type="ordered locus">CHU_1673</name>
</gene>
<name>A0A6N4SRF9_CYTH3</name>